<keyword evidence="1" id="KW-0812">Transmembrane</keyword>
<feature type="transmembrane region" description="Helical" evidence="1">
    <location>
        <begin position="7"/>
        <end position="24"/>
    </location>
</feature>
<protein>
    <submittedName>
        <fullName evidence="2">Cell division protein</fullName>
    </submittedName>
</protein>
<organism evidence="2">
    <name type="scientific">Siphoviridae sp. ctsBB38</name>
    <dbReference type="NCBI Taxonomy" id="2826482"/>
    <lineage>
        <taxon>Viruses</taxon>
        <taxon>Duplodnaviria</taxon>
        <taxon>Heunggongvirae</taxon>
        <taxon>Uroviricota</taxon>
        <taxon>Caudoviricetes</taxon>
    </lineage>
</organism>
<accession>A0A8S5MVV0</accession>
<dbReference type="GO" id="GO:0051301">
    <property type="term" value="P:cell division"/>
    <property type="evidence" value="ECO:0007669"/>
    <property type="project" value="UniProtKB-KW"/>
</dbReference>
<proteinExistence type="predicted"/>
<keyword evidence="2" id="KW-0131">Cell cycle</keyword>
<keyword evidence="1" id="KW-0472">Membrane</keyword>
<name>A0A8S5MVV0_9CAUD</name>
<sequence>MIELIGCLLGVAGMLWLVITYLLYMEDKDDN</sequence>
<evidence type="ECO:0000313" key="2">
    <source>
        <dbReference type="EMBL" id="DAD86473.1"/>
    </source>
</evidence>
<reference evidence="2" key="1">
    <citation type="journal article" date="2021" name="Proc. Natl. Acad. Sci. U.S.A.">
        <title>A Catalog of Tens of Thousands of Viruses from Human Metagenomes Reveals Hidden Associations with Chronic Diseases.</title>
        <authorList>
            <person name="Tisza M.J."/>
            <person name="Buck C.B."/>
        </authorList>
    </citation>
    <scope>NUCLEOTIDE SEQUENCE</scope>
    <source>
        <strain evidence="2">CtsBB38</strain>
    </source>
</reference>
<keyword evidence="2" id="KW-0132">Cell division</keyword>
<evidence type="ECO:0000256" key="1">
    <source>
        <dbReference type="SAM" id="Phobius"/>
    </source>
</evidence>
<keyword evidence="1" id="KW-1133">Transmembrane helix</keyword>
<dbReference type="EMBL" id="BK014999">
    <property type="protein sequence ID" value="DAD86473.1"/>
    <property type="molecule type" value="Genomic_DNA"/>
</dbReference>